<dbReference type="Proteomes" id="UP000181941">
    <property type="component" value="Unassembled WGS sequence"/>
</dbReference>
<comment type="caution">
    <text evidence="2">The sequence shown here is derived from an EMBL/GenBank/DDBJ whole genome shotgun (WGS) entry which is preliminary data.</text>
</comment>
<sequence length="139" mass="16744">MSKRIAQVEIIVYKIKNNQPLFLLLKRIESRGEFWQPITGGANDDETLEDAAKRELMEETQIKNYLNFINKVHYFEFDIEIHGRIKEYVFAVEVNKKTEVVLSDEHEEKKWCDFEEALRLLKYENNRESFRKVFKIINK</sequence>
<feature type="domain" description="Nudix hydrolase" evidence="1">
    <location>
        <begin position="3"/>
        <end position="134"/>
    </location>
</feature>
<protein>
    <recommendedName>
        <fullName evidence="1">Nudix hydrolase domain-containing protein</fullName>
    </recommendedName>
</protein>
<dbReference type="EMBL" id="MNVC01000036">
    <property type="protein sequence ID" value="OIO18672.1"/>
    <property type="molecule type" value="Genomic_DNA"/>
</dbReference>
<dbReference type="CDD" id="cd04664">
    <property type="entry name" value="NUDIX_DHNTPase_like"/>
    <property type="match status" value="1"/>
</dbReference>
<evidence type="ECO:0000313" key="2">
    <source>
        <dbReference type="EMBL" id="OIO18672.1"/>
    </source>
</evidence>
<evidence type="ECO:0000259" key="1">
    <source>
        <dbReference type="PROSITE" id="PS51462"/>
    </source>
</evidence>
<proteinExistence type="predicted"/>
<dbReference type="PANTHER" id="PTHR43736:SF1">
    <property type="entry name" value="DIHYDRONEOPTERIN TRIPHOSPHATE DIPHOSPHATASE"/>
    <property type="match status" value="1"/>
</dbReference>
<dbReference type="AlphaFoldDB" id="A0A1J4U446"/>
<reference evidence="2 3" key="1">
    <citation type="journal article" date="2016" name="Environ. Microbiol.">
        <title>Genomic resolution of a cold subsurface aquifer community provides metabolic insights for novel microbes adapted to high CO concentrations.</title>
        <authorList>
            <person name="Probst A.J."/>
            <person name="Castelle C.J."/>
            <person name="Singh A."/>
            <person name="Brown C.T."/>
            <person name="Anantharaman K."/>
            <person name="Sharon I."/>
            <person name="Hug L.A."/>
            <person name="Burstein D."/>
            <person name="Emerson J.B."/>
            <person name="Thomas B.C."/>
            <person name="Banfield J.F."/>
        </authorList>
    </citation>
    <scope>NUCLEOTIDE SEQUENCE [LARGE SCALE GENOMIC DNA]</scope>
    <source>
        <strain evidence="2">CG1_02_32_51</strain>
    </source>
</reference>
<dbReference type="STRING" id="1805238.AUJ23_03235"/>
<gene>
    <name evidence="2" type="ORF">AUJ23_03235</name>
</gene>
<dbReference type="SUPFAM" id="SSF55811">
    <property type="entry name" value="Nudix"/>
    <property type="match status" value="1"/>
</dbReference>
<evidence type="ECO:0000313" key="3">
    <source>
        <dbReference type="Proteomes" id="UP000181941"/>
    </source>
</evidence>
<dbReference type="PANTHER" id="PTHR43736">
    <property type="entry name" value="ADP-RIBOSE PYROPHOSPHATASE"/>
    <property type="match status" value="1"/>
</dbReference>
<dbReference type="PROSITE" id="PS51462">
    <property type="entry name" value="NUDIX"/>
    <property type="match status" value="1"/>
</dbReference>
<dbReference type="InterPro" id="IPR015797">
    <property type="entry name" value="NUDIX_hydrolase-like_dom_sf"/>
</dbReference>
<name>A0A1J4U446_9BACT</name>
<organism evidence="2 3">
    <name type="scientific">Candidatus Magasanikbacteria bacterium CG1_02_32_51</name>
    <dbReference type="NCBI Taxonomy" id="1805238"/>
    <lineage>
        <taxon>Bacteria</taxon>
        <taxon>Candidatus Magasanikiibacteriota</taxon>
    </lineage>
</organism>
<dbReference type="Pfam" id="PF00293">
    <property type="entry name" value="NUDIX"/>
    <property type="match status" value="1"/>
</dbReference>
<accession>A0A1J4U446</accession>
<dbReference type="Gene3D" id="3.90.79.10">
    <property type="entry name" value="Nucleoside Triphosphate Pyrophosphohydrolase"/>
    <property type="match status" value="1"/>
</dbReference>
<dbReference type="InterPro" id="IPR000086">
    <property type="entry name" value="NUDIX_hydrolase_dom"/>
</dbReference>